<dbReference type="Proteomes" id="UP000499080">
    <property type="component" value="Unassembled WGS sequence"/>
</dbReference>
<name>A0A4Y2H177_ARAVE</name>
<accession>A0A4Y2H177</accession>
<sequence length="148" mass="17529">MQRNSRNVDFPERRHFPDTPRTIIVENDDMVQFKLTPHAGRQALICNSTVRQDGFSPITHSILRCLRSGRHAEHSLISLVISRASRTQEQESRMKITNEKYIRRLHSYCLSKLSSFVAPREKKDSRGKRRARVFTATYFNLRRNRWMQ</sequence>
<evidence type="ECO:0000313" key="2">
    <source>
        <dbReference type="Proteomes" id="UP000499080"/>
    </source>
</evidence>
<evidence type="ECO:0000313" key="1">
    <source>
        <dbReference type="EMBL" id="GBM58929.1"/>
    </source>
</evidence>
<dbReference type="EMBL" id="BGPR01001657">
    <property type="protein sequence ID" value="GBM58929.1"/>
    <property type="molecule type" value="Genomic_DNA"/>
</dbReference>
<gene>
    <name evidence="1" type="ORF">AVEN_65623_1</name>
</gene>
<organism evidence="1 2">
    <name type="scientific">Araneus ventricosus</name>
    <name type="common">Orbweaver spider</name>
    <name type="synonym">Epeira ventricosa</name>
    <dbReference type="NCBI Taxonomy" id="182803"/>
    <lineage>
        <taxon>Eukaryota</taxon>
        <taxon>Metazoa</taxon>
        <taxon>Ecdysozoa</taxon>
        <taxon>Arthropoda</taxon>
        <taxon>Chelicerata</taxon>
        <taxon>Arachnida</taxon>
        <taxon>Araneae</taxon>
        <taxon>Araneomorphae</taxon>
        <taxon>Entelegynae</taxon>
        <taxon>Araneoidea</taxon>
        <taxon>Araneidae</taxon>
        <taxon>Araneus</taxon>
    </lineage>
</organism>
<reference evidence="1 2" key="1">
    <citation type="journal article" date="2019" name="Sci. Rep.">
        <title>Orb-weaving spider Araneus ventricosus genome elucidates the spidroin gene catalogue.</title>
        <authorList>
            <person name="Kono N."/>
            <person name="Nakamura H."/>
            <person name="Ohtoshi R."/>
            <person name="Moran D.A.P."/>
            <person name="Shinohara A."/>
            <person name="Yoshida Y."/>
            <person name="Fujiwara M."/>
            <person name="Mori M."/>
            <person name="Tomita M."/>
            <person name="Arakawa K."/>
        </authorList>
    </citation>
    <scope>NUCLEOTIDE SEQUENCE [LARGE SCALE GENOMIC DNA]</scope>
</reference>
<protein>
    <submittedName>
        <fullName evidence="1">Uncharacterized protein</fullName>
    </submittedName>
</protein>
<dbReference type="AlphaFoldDB" id="A0A4Y2H177"/>
<proteinExistence type="predicted"/>
<keyword evidence="2" id="KW-1185">Reference proteome</keyword>
<comment type="caution">
    <text evidence="1">The sequence shown here is derived from an EMBL/GenBank/DDBJ whole genome shotgun (WGS) entry which is preliminary data.</text>
</comment>